<evidence type="ECO:0008006" key="4">
    <source>
        <dbReference type="Google" id="ProtNLM"/>
    </source>
</evidence>
<accession>A0ABN2KXZ5</accession>
<dbReference type="Proteomes" id="UP001501475">
    <property type="component" value="Unassembled WGS sequence"/>
</dbReference>
<evidence type="ECO:0000256" key="1">
    <source>
        <dbReference type="SAM" id="MobiDB-lite"/>
    </source>
</evidence>
<dbReference type="RefSeq" id="WP_344067579.1">
    <property type="nucleotide sequence ID" value="NZ_BAAAPN010000059.1"/>
</dbReference>
<reference evidence="2 3" key="1">
    <citation type="journal article" date="2019" name="Int. J. Syst. Evol. Microbiol.">
        <title>The Global Catalogue of Microorganisms (GCM) 10K type strain sequencing project: providing services to taxonomists for standard genome sequencing and annotation.</title>
        <authorList>
            <consortium name="The Broad Institute Genomics Platform"/>
            <consortium name="The Broad Institute Genome Sequencing Center for Infectious Disease"/>
            <person name="Wu L."/>
            <person name="Ma J."/>
        </authorList>
    </citation>
    <scope>NUCLEOTIDE SEQUENCE [LARGE SCALE GENOMIC DNA]</scope>
    <source>
        <strain evidence="2 3">JCM 15591</strain>
    </source>
</reference>
<gene>
    <name evidence="2" type="ORF">GCM10009810_29540</name>
</gene>
<proteinExistence type="predicted"/>
<keyword evidence="3" id="KW-1185">Reference proteome</keyword>
<evidence type="ECO:0000313" key="2">
    <source>
        <dbReference type="EMBL" id="GAA1769152.1"/>
    </source>
</evidence>
<dbReference type="EMBL" id="BAAAPN010000059">
    <property type="protein sequence ID" value="GAA1769152.1"/>
    <property type="molecule type" value="Genomic_DNA"/>
</dbReference>
<sequence>MSDSLEEQRLWAASLAKVEAQDAARGDWADPRQAQMPDPPWPSRDDPTLRALLDQARRQLATEGVEAALIHLATHCWFEGGIEAYDRGQQDARRGQGH</sequence>
<comment type="caution">
    <text evidence="2">The sequence shown here is derived from an EMBL/GenBank/DDBJ whole genome shotgun (WGS) entry which is preliminary data.</text>
</comment>
<protein>
    <recommendedName>
        <fullName evidence="4">PH domain-containing protein</fullName>
    </recommendedName>
</protein>
<evidence type="ECO:0000313" key="3">
    <source>
        <dbReference type="Proteomes" id="UP001501475"/>
    </source>
</evidence>
<feature type="compositionally biased region" description="Basic and acidic residues" evidence="1">
    <location>
        <begin position="21"/>
        <end position="30"/>
    </location>
</feature>
<organism evidence="2 3">
    <name type="scientific">Nostocoides vanveenii</name>
    <dbReference type="NCBI Taxonomy" id="330835"/>
    <lineage>
        <taxon>Bacteria</taxon>
        <taxon>Bacillati</taxon>
        <taxon>Actinomycetota</taxon>
        <taxon>Actinomycetes</taxon>
        <taxon>Micrococcales</taxon>
        <taxon>Intrasporangiaceae</taxon>
        <taxon>Nostocoides</taxon>
    </lineage>
</organism>
<feature type="region of interest" description="Disordered" evidence="1">
    <location>
        <begin position="21"/>
        <end position="45"/>
    </location>
</feature>
<name>A0ABN2KXZ5_9MICO</name>